<dbReference type="SUPFAM" id="SSF52283">
    <property type="entry name" value="Formate/glycerate dehydrogenase catalytic domain-like"/>
    <property type="match status" value="1"/>
</dbReference>
<evidence type="ECO:0000256" key="3">
    <source>
        <dbReference type="ARBA" id="ARBA00023027"/>
    </source>
</evidence>
<dbReference type="HAMAP" id="MF_01825">
    <property type="entry name" value="PdxB"/>
    <property type="match status" value="1"/>
</dbReference>
<evidence type="ECO:0000313" key="9">
    <source>
        <dbReference type="EMBL" id="MCP9610648.1"/>
    </source>
</evidence>
<comment type="caution">
    <text evidence="5">Lacks conserved residue(s) required for the propagation of feature annotation.</text>
</comment>
<feature type="active site" evidence="5">
    <location>
        <position position="238"/>
    </location>
</feature>
<name>A0ABT1MDD5_9BACT</name>
<evidence type="ECO:0000256" key="1">
    <source>
        <dbReference type="ARBA" id="ARBA00022490"/>
    </source>
</evidence>
<organism evidence="9 10">
    <name type="scientific">Coprobacter tertius</name>
    <dbReference type="NCBI Taxonomy" id="2944915"/>
    <lineage>
        <taxon>Bacteria</taxon>
        <taxon>Pseudomonadati</taxon>
        <taxon>Bacteroidota</taxon>
        <taxon>Bacteroidia</taxon>
        <taxon>Bacteroidales</taxon>
        <taxon>Barnesiellaceae</taxon>
        <taxon>Coprobacter</taxon>
    </lineage>
</organism>
<evidence type="ECO:0000259" key="8">
    <source>
        <dbReference type="Pfam" id="PF11890"/>
    </source>
</evidence>
<dbReference type="Gene3D" id="3.40.50.720">
    <property type="entry name" value="NAD(P)-binding Rossmann-like Domain"/>
    <property type="match status" value="2"/>
</dbReference>
<feature type="domain" description="D-isomer specific 2-hydroxyacid dehydrogenase catalytic" evidence="6">
    <location>
        <begin position="10"/>
        <end position="286"/>
    </location>
</feature>
<feature type="binding site" evidence="5">
    <location>
        <position position="258"/>
    </location>
    <ligand>
        <name>NAD(+)</name>
        <dbReference type="ChEBI" id="CHEBI:57540"/>
    </ligand>
</feature>
<dbReference type="EMBL" id="JANDHW010000001">
    <property type="protein sequence ID" value="MCP9610648.1"/>
    <property type="molecule type" value="Genomic_DNA"/>
</dbReference>
<evidence type="ECO:0000256" key="2">
    <source>
        <dbReference type="ARBA" id="ARBA00023002"/>
    </source>
</evidence>
<sequence>MTRIIIDNKIPYIKGILEPYAEVEYIAPEKIDRNAVKDADILIIRTRTHCNAELLEGSKCKFIGTATIGYDHIDTAYCSANGILWKNAPGCNAPSVGQYILASLLLLQERYGILLREKTIGIVGVGHVGTIIEKYCRLIGMNVLRNDPPRARKESAEDFVSLEEIAEKSDIITFHTPLIKEGDDKTYHLCNNKFLNRLCKKPIIINSSRGEIIDNTALLDASRKGLVSEYILDCWENEPHISRELLERAFIATPHIAGYSADGKSNATRQMVNAVSGWIKKKICSSNIIPPSPLFDNITIPEGADALTASVLATYDPRQDMASLLAHPEDFEKLRGNYGLRREFGAYTLNNCPPEIVPILQELGFNIQ</sequence>
<comment type="function">
    <text evidence="5">Catalyzes the oxidation of erythronate-4-phosphate to 3-hydroxy-2-oxo-4-phosphonooxybutanoate.</text>
</comment>
<evidence type="ECO:0000259" key="6">
    <source>
        <dbReference type="Pfam" id="PF00389"/>
    </source>
</evidence>
<comment type="similarity">
    <text evidence="5">Belongs to the D-isomer specific 2-hydroxyacid dehydrogenase family. PdxB subfamily.</text>
</comment>
<dbReference type="RefSeq" id="WP_255025177.1">
    <property type="nucleotide sequence ID" value="NZ_JANDHW010000001.1"/>
</dbReference>
<comment type="pathway">
    <text evidence="5">Cofactor biosynthesis; pyridoxine 5'-phosphate biosynthesis; pyridoxine 5'-phosphate from D-erythrose 4-phosphate: step 2/5.</text>
</comment>
<dbReference type="SUPFAM" id="SSF51735">
    <property type="entry name" value="NAD(P)-binding Rossmann-fold domains"/>
    <property type="match status" value="1"/>
</dbReference>
<dbReference type="InterPro" id="IPR006139">
    <property type="entry name" value="D-isomer_2_OHA_DH_cat_dom"/>
</dbReference>
<feature type="binding site" evidence="5">
    <location>
        <position position="67"/>
    </location>
    <ligand>
        <name>substrate</name>
    </ligand>
</feature>
<dbReference type="PANTHER" id="PTHR43761:SF1">
    <property type="entry name" value="D-ISOMER SPECIFIC 2-HYDROXYACID DEHYDROGENASE CATALYTIC DOMAIN-CONTAINING PROTEIN-RELATED"/>
    <property type="match status" value="1"/>
</dbReference>
<feature type="binding site" evidence="5">
    <location>
        <position position="176"/>
    </location>
    <ligand>
        <name>NAD(+)</name>
        <dbReference type="ChEBI" id="CHEBI:57540"/>
    </ligand>
</feature>
<dbReference type="NCBIfam" id="NF001309">
    <property type="entry name" value="PRK00257.1"/>
    <property type="match status" value="1"/>
</dbReference>
<dbReference type="EC" id="1.1.1.290" evidence="5"/>
<comment type="catalytic activity">
    <reaction evidence="5">
        <text>4-phospho-D-erythronate + NAD(+) = (R)-3-hydroxy-2-oxo-4-phosphooxybutanoate + NADH + H(+)</text>
        <dbReference type="Rhea" id="RHEA:18829"/>
        <dbReference type="ChEBI" id="CHEBI:15378"/>
        <dbReference type="ChEBI" id="CHEBI:57540"/>
        <dbReference type="ChEBI" id="CHEBI:57945"/>
        <dbReference type="ChEBI" id="CHEBI:58538"/>
        <dbReference type="ChEBI" id="CHEBI:58766"/>
        <dbReference type="EC" id="1.1.1.290"/>
    </reaction>
</comment>
<dbReference type="Pfam" id="PF11890">
    <property type="entry name" value="DUF3410"/>
    <property type="match status" value="1"/>
</dbReference>
<dbReference type="InterPro" id="IPR038251">
    <property type="entry name" value="PdxB_dimer_sf"/>
</dbReference>
<proteinExistence type="inferred from homology"/>
<dbReference type="InterPro" id="IPR036291">
    <property type="entry name" value="NAD(P)-bd_dom_sf"/>
</dbReference>
<keyword evidence="4 5" id="KW-0664">Pyridoxine biosynthesis</keyword>
<comment type="subunit">
    <text evidence="5">Homodimer.</text>
</comment>
<dbReference type="InterPro" id="IPR050418">
    <property type="entry name" value="D-iso_2-hydroxyacid_DH_PdxB"/>
</dbReference>
<evidence type="ECO:0000259" key="7">
    <source>
        <dbReference type="Pfam" id="PF02826"/>
    </source>
</evidence>
<feature type="domain" description="Erythronate-4-phosphate dehydrogenase dimerisation" evidence="8">
    <location>
        <begin position="305"/>
        <end position="364"/>
    </location>
</feature>
<feature type="binding site" evidence="5">
    <location>
        <position position="46"/>
    </location>
    <ligand>
        <name>substrate</name>
    </ligand>
</feature>
<comment type="subcellular location">
    <subcellularLocation>
        <location evidence="5">Cytoplasm</location>
    </subcellularLocation>
</comment>
<feature type="active site" description="Proton donor" evidence="5">
    <location>
        <position position="255"/>
    </location>
</feature>
<comment type="caution">
    <text evidence="9">The sequence shown here is derived from an EMBL/GenBank/DDBJ whole genome shotgun (WGS) entry which is preliminary data.</text>
</comment>
<evidence type="ECO:0000313" key="10">
    <source>
        <dbReference type="Proteomes" id="UP001205603"/>
    </source>
</evidence>
<feature type="binding site" evidence="5">
    <location>
        <position position="233"/>
    </location>
    <ligand>
        <name>NAD(+)</name>
        <dbReference type="ChEBI" id="CHEBI:57540"/>
    </ligand>
</feature>
<feature type="active site" evidence="5">
    <location>
        <position position="209"/>
    </location>
</feature>
<evidence type="ECO:0000256" key="4">
    <source>
        <dbReference type="ARBA" id="ARBA00023096"/>
    </source>
</evidence>
<feature type="binding site" evidence="5">
    <location>
        <position position="147"/>
    </location>
    <ligand>
        <name>NAD(+)</name>
        <dbReference type="ChEBI" id="CHEBI:57540"/>
    </ligand>
</feature>
<dbReference type="Pfam" id="PF00389">
    <property type="entry name" value="2-Hacid_dh"/>
    <property type="match status" value="1"/>
</dbReference>
<accession>A0ABT1MDD5</accession>
<protein>
    <recommendedName>
        <fullName evidence="5">Erythronate-4-phosphate dehydrogenase</fullName>
        <ecNumber evidence="5">1.1.1.290</ecNumber>
    </recommendedName>
</protein>
<dbReference type="GO" id="GO:0033711">
    <property type="term" value="F:4-phosphoerythronate dehydrogenase activity"/>
    <property type="evidence" value="ECO:0007669"/>
    <property type="project" value="UniProtKB-EC"/>
</dbReference>
<gene>
    <name evidence="5 9" type="primary">pdxB</name>
    <name evidence="9" type="ORF">NMU02_00875</name>
</gene>
<dbReference type="InterPro" id="IPR024531">
    <property type="entry name" value="Erythronate-4-P_DHase_dimer"/>
</dbReference>
<keyword evidence="10" id="KW-1185">Reference proteome</keyword>
<dbReference type="Pfam" id="PF02826">
    <property type="entry name" value="2-Hacid_dh_C"/>
    <property type="match status" value="1"/>
</dbReference>
<keyword evidence="1 5" id="KW-0963">Cytoplasm</keyword>
<dbReference type="InterPro" id="IPR020921">
    <property type="entry name" value="Erythronate-4-P_DHase"/>
</dbReference>
<dbReference type="InterPro" id="IPR006140">
    <property type="entry name" value="D-isomer_DH_NAD-bd"/>
</dbReference>
<reference evidence="9 10" key="1">
    <citation type="submission" date="2022-07" db="EMBL/GenBank/DDBJ databases">
        <title>Fecal culturing of patients with breast cancer.</title>
        <authorList>
            <person name="Teng N.M.Y."/>
            <person name="Kiu R."/>
            <person name="Evans R."/>
            <person name="Baker D.J."/>
            <person name="Zenner C."/>
            <person name="Robinson S.D."/>
            <person name="Hall L.J."/>
        </authorList>
    </citation>
    <scope>NUCLEOTIDE SEQUENCE [LARGE SCALE GENOMIC DNA]</scope>
    <source>
        <strain evidence="9 10">LH1063</strain>
    </source>
</reference>
<feature type="domain" description="D-isomer specific 2-hydroxyacid dehydrogenase NAD-binding" evidence="7">
    <location>
        <begin position="110"/>
        <end position="257"/>
    </location>
</feature>
<keyword evidence="3 5" id="KW-0520">NAD</keyword>
<keyword evidence="2 5" id="KW-0560">Oxidoreductase</keyword>
<dbReference type="PANTHER" id="PTHR43761">
    <property type="entry name" value="D-ISOMER SPECIFIC 2-HYDROXYACID DEHYDROGENASE FAMILY PROTEIN (AFU_ORTHOLOGUE AFUA_1G13630)"/>
    <property type="match status" value="1"/>
</dbReference>
<dbReference type="Gene3D" id="3.30.1370.170">
    <property type="match status" value="1"/>
</dbReference>
<feature type="binding site" evidence="5">
    <location>
        <position position="259"/>
    </location>
    <ligand>
        <name>substrate</name>
    </ligand>
</feature>
<dbReference type="CDD" id="cd12158">
    <property type="entry name" value="ErythrP_dh"/>
    <property type="match status" value="1"/>
</dbReference>
<dbReference type="Proteomes" id="UP001205603">
    <property type="component" value="Unassembled WGS sequence"/>
</dbReference>
<evidence type="ECO:0000256" key="5">
    <source>
        <dbReference type="HAMAP-Rule" id="MF_01825"/>
    </source>
</evidence>